<dbReference type="PANTHER" id="PTHR47881">
    <property type="entry name" value="TUMOR NECROSIS FACTOR RECEPTOR SUBFAMILY MEMBER 4"/>
    <property type="match status" value="1"/>
</dbReference>
<accession>A0ABQ9CKA3</accession>
<evidence type="ECO:0000256" key="1">
    <source>
        <dbReference type="SAM" id="Phobius"/>
    </source>
</evidence>
<evidence type="ECO:0000313" key="3">
    <source>
        <dbReference type="Proteomes" id="UP001145742"/>
    </source>
</evidence>
<dbReference type="Proteomes" id="UP001145742">
    <property type="component" value="Unassembled WGS sequence"/>
</dbReference>
<name>A0ABQ9CKA3_9PASS</name>
<keyword evidence="1" id="KW-1133">Transmembrane helix</keyword>
<feature type="transmembrane region" description="Helical" evidence="1">
    <location>
        <begin position="41"/>
        <end position="63"/>
    </location>
</feature>
<organism evidence="2 3">
    <name type="scientific">Willisornis vidua</name>
    <name type="common">Xingu scale-backed antbird</name>
    <dbReference type="NCBI Taxonomy" id="1566151"/>
    <lineage>
        <taxon>Eukaryota</taxon>
        <taxon>Metazoa</taxon>
        <taxon>Chordata</taxon>
        <taxon>Craniata</taxon>
        <taxon>Vertebrata</taxon>
        <taxon>Euteleostomi</taxon>
        <taxon>Archelosauria</taxon>
        <taxon>Archosauria</taxon>
        <taxon>Dinosauria</taxon>
        <taxon>Saurischia</taxon>
        <taxon>Theropoda</taxon>
        <taxon>Coelurosauria</taxon>
        <taxon>Aves</taxon>
        <taxon>Neognathae</taxon>
        <taxon>Neoaves</taxon>
        <taxon>Telluraves</taxon>
        <taxon>Australaves</taxon>
        <taxon>Passeriformes</taxon>
        <taxon>Thamnophilidae</taxon>
        <taxon>Willisornis</taxon>
    </lineage>
</organism>
<evidence type="ECO:0000313" key="2">
    <source>
        <dbReference type="EMBL" id="KAJ7403854.1"/>
    </source>
</evidence>
<keyword evidence="1" id="KW-0472">Membrane</keyword>
<proteinExistence type="predicted"/>
<dbReference type="Gene3D" id="2.10.50.10">
    <property type="entry name" value="Tumor Necrosis Factor Receptor, subunit A, domain 2"/>
    <property type="match status" value="1"/>
</dbReference>
<sequence>MRHRCTATADTECSPCQDEYFSTQHHHSFCNSCTVCNTSSLSLLLFCLVLLMVSGMSILLLIIQAARKDTQRRPCGSNNQRLIFPIPCCLPEDRSCRIPIQEEQIDSNSSLIKN</sequence>
<dbReference type="EMBL" id="WHWB01034801">
    <property type="protein sequence ID" value="KAJ7403854.1"/>
    <property type="molecule type" value="Genomic_DNA"/>
</dbReference>
<reference evidence="2" key="1">
    <citation type="submission" date="2019-10" db="EMBL/GenBank/DDBJ databases">
        <authorList>
            <person name="Soares A.E.R."/>
            <person name="Aleixo A."/>
            <person name="Schneider P."/>
            <person name="Miyaki C.Y."/>
            <person name="Schneider M.P."/>
            <person name="Mello C."/>
            <person name="Vasconcelos A.T.R."/>
        </authorList>
    </citation>
    <scope>NUCLEOTIDE SEQUENCE</scope>
    <source>
        <tissue evidence="2">Muscle</tissue>
    </source>
</reference>
<dbReference type="InterPro" id="IPR020445">
    <property type="entry name" value="TNFR_4"/>
</dbReference>
<keyword evidence="3" id="KW-1185">Reference proteome</keyword>
<evidence type="ECO:0008006" key="4">
    <source>
        <dbReference type="Google" id="ProtNLM"/>
    </source>
</evidence>
<keyword evidence="1" id="KW-0812">Transmembrane</keyword>
<protein>
    <recommendedName>
        <fullName evidence="4">TNFR-Cys domain-containing protein</fullName>
    </recommendedName>
</protein>
<gene>
    <name evidence="2" type="ORF">WISP_148947</name>
</gene>
<comment type="caution">
    <text evidence="2">The sequence shown here is derived from an EMBL/GenBank/DDBJ whole genome shotgun (WGS) entry which is preliminary data.</text>
</comment>
<dbReference type="PANTHER" id="PTHR47881:SF1">
    <property type="entry name" value="TUMOR NECROSIS FACTOR RECEPTOR SUPERFAMILY MEMBER 4"/>
    <property type="match status" value="1"/>
</dbReference>